<dbReference type="PANTHER" id="PTHR42812:SF5">
    <property type="entry name" value="ENDO-ARABINASE"/>
    <property type="match status" value="1"/>
</dbReference>
<dbReference type="InterPro" id="IPR051795">
    <property type="entry name" value="Glycosyl_Hydrlase_43"/>
</dbReference>
<comment type="caution">
    <text evidence="8">The sequence shown here is derived from an EMBL/GenBank/DDBJ whole genome shotgun (WGS) entry which is preliminary data.</text>
</comment>
<dbReference type="EMBL" id="JAAQHG020000011">
    <property type="protein sequence ID" value="KAL1587248.1"/>
    <property type="molecule type" value="Genomic_DNA"/>
</dbReference>
<dbReference type="Proteomes" id="UP000803884">
    <property type="component" value="Unassembled WGS sequence"/>
</dbReference>
<dbReference type="GO" id="GO:0005975">
    <property type="term" value="P:carbohydrate metabolic process"/>
    <property type="evidence" value="ECO:0007669"/>
    <property type="project" value="InterPro"/>
</dbReference>
<feature type="site" description="Important for catalytic activity, responsible for pKa modulation of the active site Glu and correct orientation of both the proton donor and substrate" evidence="4">
    <location>
        <position position="303"/>
    </location>
</feature>
<evidence type="ECO:0000256" key="7">
    <source>
        <dbReference type="SAM" id="Phobius"/>
    </source>
</evidence>
<evidence type="ECO:0000313" key="8">
    <source>
        <dbReference type="EMBL" id="KAL1587248.1"/>
    </source>
</evidence>
<dbReference type="PANTHER" id="PTHR42812">
    <property type="entry name" value="BETA-XYLOSIDASE"/>
    <property type="match status" value="1"/>
</dbReference>
<keyword evidence="3 5" id="KW-0326">Glycosidase</keyword>
<gene>
    <name evidence="8" type="ORF">WHR41_04436</name>
</gene>
<feature type="transmembrane region" description="Helical" evidence="7">
    <location>
        <begin position="86"/>
        <end position="109"/>
    </location>
</feature>
<sequence length="511" mass="55190">MTTHQPPDTHHGDSHTSQSEQQTQASTPSWQPMAESNLQDKHDTGAADQAVGLTFFQRHFTKPIDPDSDKQHAKDNRAFSFRSRGALATACVMILILLGVVGAAVGVTLTRSHQRYKSTPDHPSLVRMVLDDNFPDPALWKDGKTWYAFATNNAAGILQRPDNASSYEYGVSNIQVATSTNFLNWTLLNSTHDPLPDTGLWAVQGRDNRTHPPIPRANVWAPSVARQPSKDGKYIMYYTAARNRLAREDLKDDKQKGADESAFLPRHPAPHCIGAATASSPMGPYSPLPTPIACPIAQGGAIDPAAFTDHDHTPYLLYKVDGNNIGHGGECGNTVRPRIPTPIMLQKLSASGLEPVDSPIAILNRTASDGPLVEAPDLIRSHEGIYFLFFSSGCTRAPSYDLKYATATDIRGPYTRAERPLLQTGDWGLHAPGSAGLLADGEGRWNIVFHARVAAEQGRVRAMFVGRVEVEGRRARFVGGVGLGGGGGGAGLKASCGIHVWSFDFSDSGTM</sequence>
<name>A0AB34KR92_9PEZI</name>
<organism evidence="8 9">
    <name type="scientific">Cladosporium halotolerans</name>
    <dbReference type="NCBI Taxonomy" id="1052096"/>
    <lineage>
        <taxon>Eukaryota</taxon>
        <taxon>Fungi</taxon>
        <taxon>Dikarya</taxon>
        <taxon>Ascomycota</taxon>
        <taxon>Pezizomycotina</taxon>
        <taxon>Dothideomycetes</taxon>
        <taxon>Dothideomycetidae</taxon>
        <taxon>Cladosporiales</taxon>
        <taxon>Cladosporiaceae</taxon>
        <taxon>Cladosporium</taxon>
    </lineage>
</organism>
<dbReference type="InterPro" id="IPR023296">
    <property type="entry name" value="Glyco_hydro_beta-prop_sf"/>
</dbReference>
<keyword evidence="7" id="KW-1133">Transmembrane helix</keyword>
<accession>A0AB34KR92</accession>
<evidence type="ECO:0000256" key="6">
    <source>
        <dbReference type="SAM" id="MobiDB-lite"/>
    </source>
</evidence>
<dbReference type="GeneID" id="96005880"/>
<evidence type="ECO:0000256" key="5">
    <source>
        <dbReference type="RuleBase" id="RU361187"/>
    </source>
</evidence>
<evidence type="ECO:0000313" key="9">
    <source>
        <dbReference type="Proteomes" id="UP000803884"/>
    </source>
</evidence>
<dbReference type="AlphaFoldDB" id="A0AB34KR92"/>
<dbReference type="Pfam" id="PF04616">
    <property type="entry name" value="Glyco_hydro_43"/>
    <property type="match status" value="1"/>
</dbReference>
<feature type="region of interest" description="Disordered" evidence="6">
    <location>
        <begin position="1"/>
        <end position="36"/>
    </location>
</feature>
<evidence type="ECO:0008006" key="10">
    <source>
        <dbReference type="Google" id="ProtNLM"/>
    </source>
</evidence>
<keyword evidence="7" id="KW-0812">Transmembrane</keyword>
<reference evidence="8 9" key="1">
    <citation type="journal article" date="2020" name="Microbiol. Resour. Announc.">
        <title>Draft Genome Sequence of a Cladosporium Species Isolated from the Mesophotic Ascidian Didemnum maculosum.</title>
        <authorList>
            <person name="Gioti A."/>
            <person name="Siaperas R."/>
            <person name="Nikolaivits E."/>
            <person name="Le Goff G."/>
            <person name="Ouazzani J."/>
            <person name="Kotoulas G."/>
            <person name="Topakas E."/>
        </authorList>
    </citation>
    <scope>NUCLEOTIDE SEQUENCE [LARGE SCALE GENOMIC DNA]</scope>
    <source>
        <strain evidence="8 9">TM138-S3</strain>
    </source>
</reference>
<comment type="similarity">
    <text evidence="1 5">Belongs to the glycosyl hydrolase 43 family.</text>
</comment>
<dbReference type="Gene3D" id="2.115.10.20">
    <property type="entry name" value="Glycosyl hydrolase domain, family 43"/>
    <property type="match status" value="1"/>
</dbReference>
<dbReference type="SUPFAM" id="SSF75005">
    <property type="entry name" value="Arabinanase/levansucrase/invertase"/>
    <property type="match status" value="1"/>
</dbReference>
<keyword evidence="2 5" id="KW-0378">Hydrolase</keyword>
<evidence type="ECO:0000256" key="3">
    <source>
        <dbReference type="ARBA" id="ARBA00023295"/>
    </source>
</evidence>
<dbReference type="RefSeq" id="XP_069230353.1">
    <property type="nucleotide sequence ID" value="XM_069373042.1"/>
</dbReference>
<protein>
    <recommendedName>
        <fullName evidence="10">Arabinanase/levansucrase/invertase</fullName>
    </recommendedName>
</protein>
<feature type="compositionally biased region" description="Low complexity" evidence="6">
    <location>
        <begin position="15"/>
        <end position="29"/>
    </location>
</feature>
<evidence type="ECO:0000256" key="2">
    <source>
        <dbReference type="ARBA" id="ARBA00022801"/>
    </source>
</evidence>
<keyword evidence="9" id="KW-1185">Reference proteome</keyword>
<evidence type="ECO:0000256" key="4">
    <source>
        <dbReference type="PIRSR" id="PIRSR606710-2"/>
    </source>
</evidence>
<dbReference type="InterPro" id="IPR006710">
    <property type="entry name" value="Glyco_hydro_43"/>
</dbReference>
<keyword evidence="7" id="KW-0472">Membrane</keyword>
<dbReference type="GO" id="GO:0004553">
    <property type="term" value="F:hydrolase activity, hydrolyzing O-glycosyl compounds"/>
    <property type="evidence" value="ECO:0007669"/>
    <property type="project" value="InterPro"/>
</dbReference>
<proteinExistence type="inferred from homology"/>
<dbReference type="CDD" id="cd08999">
    <property type="entry name" value="GH43_ABN-like"/>
    <property type="match status" value="1"/>
</dbReference>
<evidence type="ECO:0000256" key="1">
    <source>
        <dbReference type="ARBA" id="ARBA00009865"/>
    </source>
</evidence>